<dbReference type="EMBL" id="JAINUF010000004">
    <property type="protein sequence ID" value="KAJ8363207.1"/>
    <property type="molecule type" value="Genomic_DNA"/>
</dbReference>
<keyword evidence="4" id="KW-0472">Membrane</keyword>
<dbReference type="Gene3D" id="1.20.120.350">
    <property type="entry name" value="Voltage-gated potassium channels. Chain C"/>
    <property type="match status" value="1"/>
</dbReference>
<dbReference type="Proteomes" id="UP001152622">
    <property type="component" value="Chromosome 4"/>
</dbReference>
<keyword evidence="3" id="KW-1133">Transmembrane helix</keyword>
<dbReference type="InterPro" id="IPR005821">
    <property type="entry name" value="Ion_trans_dom"/>
</dbReference>
<organism evidence="7 8">
    <name type="scientific">Synaphobranchus kaupii</name>
    <name type="common">Kaup's arrowtooth eel</name>
    <dbReference type="NCBI Taxonomy" id="118154"/>
    <lineage>
        <taxon>Eukaryota</taxon>
        <taxon>Metazoa</taxon>
        <taxon>Chordata</taxon>
        <taxon>Craniata</taxon>
        <taxon>Vertebrata</taxon>
        <taxon>Euteleostomi</taxon>
        <taxon>Actinopterygii</taxon>
        <taxon>Neopterygii</taxon>
        <taxon>Teleostei</taxon>
        <taxon>Anguilliformes</taxon>
        <taxon>Synaphobranchidae</taxon>
        <taxon>Synaphobranchus</taxon>
    </lineage>
</organism>
<dbReference type="InterPro" id="IPR027359">
    <property type="entry name" value="Volt_channel_dom_sf"/>
</dbReference>
<evidence type="ECO:0000313" key="8">
    <source>
        <dbReference type="Proteomes" id="UP001152622"/>
    </source>
</evidence>
<dbReference type="PANTHER" id="PTHR10037:SF209">
    <property type="entry name" value="VOLTAGE-DEPENDENT T-TYPE CALCIUM CHANNEL SUBUNIT ALPHA"/>
    <property type="match status" value="1"/>
</dbReference>
<evidence type="ECO:0000256" key="5">
    <source>
        <dbReference type="SAM" id="MobiDB-lite"/>
    </source>
</evidence>
<dbReference type="GO" id="GO:0043005">
    <property type="term" value="C:neuron projection"/>
    <property type="evidence" value="ECO:0007669"/>
    <property type="project" value="TreeGrafter"/>
</dbReference>
<feature type="domain" description="Ion transport" evidence="6">
    <location>
        <begin position="85"/>
        <end position="208"/>
    </location>
</feature>
<evidence type="ECO:0000256" key="3">
    <source>
        <dbReference type="ARBA" id="ARBA00022989"/>
    </source>
</evidence>
<dbReference type="InterPro" id="IPR043203">
    <property type="entry name" value="VGCC_Ca_Na"/>
</dbReference>
<dbReference type="PANTHER" id="PTHR10037">
    <property type="entry name" value="VOLTAGE-GATED CATION CHANNEL CALCIUM AND SODIUM"/>
    <property type="match status" value="1"/>
</dbReference>
<sequence length="260" mass="29343">MTGVPQCTAALSLRDGGGDLRAHQPMRRRRRAPWRRRTGRAASQGKRGEDATEGEAKKRAGLCVGRCKKIWDKMRIKLWGIVESKYFNRGIMIAILINTISMGIEHHEQPEELTNVLEICNIVFTSMFALEMVLKLTAFGCFCYPAQPLQHLRRHHLCVRSSGSQTGVCRVLRTFRLLRVLKLVRFMPALRRQLVVLMKTMDNVATLLHAPHALHLHIQHPGNAHLWVQIQPEDGTRGTPSRTGRTLTPCCGPSSLCSRS</sequence>
<keyword evidence="8" id="KW-1185">Reference proteome</keyword>
<protein>
    <recommendedName>
        <fullName evidence="6">Ion transport domain-containing protein</fullName>
    </recommendedName>
</protein>
<feature type="region of interest" description="Disordered" evidence="5">
    <location>
        <begin position="15"/>
        <end position="53"/>
    </location>
</feature>
<dbReference type="AlphaFoldDB" id="A0A9Q1FP97"/>
<dbReference type="GO" id="GO:0086010">
    <property type="term" value="P:membrane depolarization during action potential"/>
    <property type="evidence" value="ECO:0007669"/>
    <property type="project" value="TreeGrafter"/>
</dbReference>
<evidence type="ECO:0000259" key="6">
    <source>
        <dbReference type="Pfam" id="PF00520"/>
    </source>
</evidence>
<evidence type="ECO:0000256" key="4">
    <source>
        <dbReference type="ARBA" id="ARBA00023136"/>
    </source>
</evidence>
<comment type="caution">
    <text evidence="7">The sequence shown here is derived from an EMBL/GenBank/DDBJ whole genome shotgun (WGS) entry which is preliminary data.</text>
</comment>
<reference evidence="7" key="1">
    <citation type="journal article" date="2023" name="Science">
        <title>Genome structures resolve the early diversification of teleost fishes.</title>
        <authorList>
            <person name="Parey E."/>
            <person name="Louis A."/>
            <person name="Montfort J."/>
            <person name="Bouchez O."/>
            <person name="Roques C."/>
            <person name="Iampietro C."/>
            <person name="Lluch J."/>
            <person name="Castinel A."/>
            <person name="Donnadieu C."/>
            <person name="Desvignes T."/>
            <person name="Floi Bucao C."/>
            <person name="Jouanno E."/>
            <person name="Wen M."/>
            <person name="Mejri S."/>
            <person name="Dirks R."/>
            <person name="Jansen H."/>
            <person name="Henkel C."/>
            <person name="Chen W.J."/>
            <person name="Zahm M."/>
            <person name="Cabau C."/>
            <person name="Klopp C."/>
            <person name="Thompson A.W."/>
            <person name="Robinson-Rechavi M."/>
            <person name="Braasch I."/>
            <person name="Lecointre G."/>
            <person name="Bobe J."/>
            <person name="Postlethwait J.H."/>
            <person name="Berthelot C."/>
            <person name="Roest Crollius H."/>
            <person name="Guiguen Y."/>
        </authorList>
    </citation>
    <scope>NUCLEOTIDE SEQUENCE</scope>
    <source>
        <strain evidence="7">WJC10195</strain>
    </source>
</reference>
<keyword evidence="2" id="KW-0812">Transmembrane</keyword>
<dbReference type="OrthoDB" id="416585at2759"/>
<accession>A0A9Q1FP97</accession>
<dbReference type="SUPFAM" id="SSF81324">
    <property type="entry name" value="Voltage-gated potassium channels"/>
    <property type="match status" value="1"/>
</dbReference>
<dbReference type="GO" id="GO:0001518">
    <property type="term" value="C:voltage-gated sodium channel complex"/>
    <property type="evidence" value="ECO:0007669"/>
    <property type="project" value="TreeGrafter"/>
</dbReference>
<name>A0A9Q1FP97_SYNKA</name>
<dbReference type="GO" id="GO:0008332">
    <property type="term" value="F:low voltage-gated calcium channel activity"/>
    <property type="evidence" value="ECO:0007669"/>
    <property type="project" value="TreeGrafter"/>
</dbReference>
<dbReference type="GO" id="GO:0045956">
    <property type="term" value="P:positive regulation of calcium ion-dependent exocytosis"/>
    <property type="evidence" value="ECO:0007669"/>
    <property type="project" value="TreeGrafter"/>
</dbReference>
<evidence type="ECO:0000313" key="7">
    <source>
        <dbReference type="EMBL" id="KAJ8363207.1"/>
    </source>
</evidence>
<evidence type="ECO:0000256" key="1">
    <source>
        <dbReference type="ARBA" id="ARBA00004141"/>
    </source>
</evidence>
<dbReference type="GO" id="GO:0005248">
    <property type="term" value="F:voltage-gated sodium channel activity"/>
    <property type="evidence" value="ECO:0007669"/>
    <property type="project" value="TreeGrafter"/>
</dbReference>
<gene>
    <name evidence="7" type="ORF">SKAU_G00120380</name>
</gene>
<dbReference type="GO" id="GO:0070509">
    <property type="term" value="P:calcium ion import"/>
    <property type="evidence" value="ECO:0007669"/>
    <property type="project" value="TreeGrafter"/>
</dbReference>
<evidence type="ECO:0000256" key="2">
    <source>
        <dbReference type="ARBA" id="ARBA00022692"/>
    </source>
</evidence>
<feature type="compositionally biased region" description="Basic residues" evidence="5">
    <location>
        <begin position="24"/>
        <end position="39"/>
    </location>
</feature>
<dbReference type="Pfam" id="PF00520">
    <property type="entry name" value="Ion_trans"/>
    <property type="match status" value="1"/>
</dbReference>
<comment type="subcellular location">
    <subcellularLocation>
        <location evidence="1">Membrane</location>
        <topology evidence="1">Multi-pass membrane protein</topology>
    </subcellularLocation>
</comment>
<proteinExistence type="predicted"/>